<proteinExistence type="predicted"/>
<evidence type="ECO:0000256" key="1">
    <source>
        <dbReference type="SAM" id="SignalP"/>
    </source>
</evidence>
<keyword evidence="3" id="KW-1185">Reference proteome</keyword>
<dbReference type="AlphaFoldDB" id="A0A317XE29"/>
<dbReference type="RefSeq" id="XP_025471939.1">
    <property type="nucleotide sequence ID" value="XM_025606219.1"/>
</dbReference>
<name>A0A317XE29_9EURO</name>
<feature type="chain" id="PRO_5016412308" description="Secreted protein" evidence="1">
    <location>
        <begin position="19"/>
        <end position="94"/>
    </location>
</feature>
<comment type="caution">
    <text evidence="2">The sequence shown here is derived from an EMBL/GenBank/DDBJ whole genome shotgun (WGS) entry which is preliminary data.</text>
</comment>
<evidence type="ECO:0000313" key="2">
    <source>
        <dbReference type="EMBL" id="PWY95178.1"/>
    </source>
</evidence>
<dbReference type="Proteomes" id="UP000246702">
    <property type="component" value="Unassembled WGS sequence"/>
</dbReference>
<gene>
    <name evidence="2" type="ORF">BO94DRAFT_220452</name>
</gene>
<keyword evidence="1" id="KW-0732">Signal</keyword>
<evidence type="ECO:0008006" key="4">
    <source>
        <dbReference type="Google" id="ProtNLM"/>
    </source>
</evidence>
<sequence>MPMTIILHTHIRLLLVQSLSCICVNFQPPQSWLAAGAHALNSHVASLVDRRVLCSPLKLLAPDHPANLSFALFLLRPCGVCYTPYSDSGEVQVS</sequence>
<accession>A0A317XE29</accession>
<evidence type="ECO:0000313" key="3">
    <source>
        <dbReference type="Proteomes" id="UP000246702"/>
    </source>
</evidence>
<dbReference type="EMBL" id="MSFK01000003">
    <property type="protein sequence ID" value="PWY95178.1"/>
    <property type="molecule type" value="Genomic_DNA"/>
</dbReference>
<protein>
    <recommendedName>
        <fullName evidence="4">Secreted protein</fullName>
    </recommendedName>
</protein>
<reference evidence="2 3" key="1">
    <citation type="submission" date="2016-12" db="EMBL/GenBank/DDBJ databases">
        <title>The genomes of Aspergillus section Nigri reveals drivers in fungal speciation.</title>
        <authorList>
            <consortium name="DOE Joint Genome Institute"/>
            <person name="Vesth T.C."/>
            <person name="Nybo J."/>
            <person name="Theobald S."/>
            <person name="Brandl J."/>
            <person name="Frisvad J.C."/>
            <person name="Nielsen K.F."/>
            <person name="Lyhne E.K."/>
            <person name="Kogle M.E."/>
            <person name="Kuo A."/>
            <person name="Riley R."/>
            <person name="Clum A."/>
            <person name="Nolan M."/>
            <person name="Lipzen A."/>
            <person name="Salamov A."/>
            <person name="Henrissat B."/>
            <person name="Wiebenga A."/>
            <person name="De Vries R.P."/>
            <person name="Grigoriev I.V."/>
            <person name="Mortensen U.H."/>
            <person name="Andersen M.R."/>
            <person name="Baker S.E."/>
        </authorList>
    </citation>
    <scope>NUCLEOTIDE SEQUENCE [LARGE SCALE GENOMIC DNA]</scope>
    <source>
        <strain evidence="2 3">CBS 115572</strain>
    </source>
</reference>
<feature type="signal peptide" evidence="1">
    <location>
        <begin position="1"/>
        <end position="18"/>
    </location>
</feature>
<organism evidence="2 3">
    <name type="scientific">Aspergillus sclerotioniger CBS 115572</name>
    <dbReference type="NCBI Taxonomy" id="1450535"/>
    <lineage>
        <taxon>Eukaryota</taxon>
        <taxon>Fungi</taxon>
        <taxon>Dikarya</taxon>
        <taxon>Ascomycota</taxon>
        <taxon>Pezizomycotina</taxon>
        <taxon>Eurotiomycetes</taxon>
        <taxon>Eurotiomycetidae</taxon>
        <taxon>Eurotiales</taxon>
        <taxon>Aspergillaceae</taxon>
        <taxon>Aspergillus</taxon>
        <taxon>Aspergillus subgen. Circumdati</taxon>
    </lineage>
</organism>
<dbReference type="GeneID" id="37108362"/>